<accession>A0A8T0FZU7</accession>
<name>A0A8T0FZU7_ARGBR</name>
<keyword evidence="2" id="KW-1185">Reference proteome</keyword>
<evidence type="ECO:0000313" key="2">
    <source>
        <dbReference type="Proteomes" id="UP000807504"/>
    </source>
</evidence>
<evidence type="ECO:0000313" key="1">
    <source>
        <dbReference type="EMBL" id="KAF8794413.1"/>
    </source>
</evidence>
<dbReference type="AlphaFoldDB" id="A0A8T0FZU7"/>
<reference evidence="1" key="1">
    <citation type="journal article" date="2020" name="bioRxiv">
        <title>Chromosome-level reference genome of the European wasp spider Argiope bruennichi: a resource for studies on range expansion and evolutionary adaptation.</title>
        <authorList>
            <person name="Sheffer M.M."/>
            <person name="Hoppe A."/>
            <person name="Krehenwinkel H."/>
            <person name="Uhl G."/>
            <person name="Kuss A.W."/>
            <person name="Jensen L."/>
            <person name="Jensen C."/>
            <person name="Gillespie R.G."/>
            <person name="Hoff K.J."/>
            <person name="Prost S."/>
        </authorList>
    </citation>
    <scope>NUCLEOTIDE SEQUENCE</scope>
</reference>
<comment type="caution">
    <text evidence="1">The sequence shown here is derived from an EMBL/GenBank/DDBJ whole genome shotgun (WGS) entry which is preliminary data.</text>
</comment>
<dbReference type="Proteomes" id="UP000807504">
    <property type="component" value="Unassembled WGS sequence"/>
</dbReference>
<protein>
    <submittedName>
        <fullName evidence="1">Uncharacterized protein</fullName>
    </submittedName>
</protein>
<organism evidence="1 2">
    <name type="scientific">Argiope bruennichi</name>
    <name type="common">Wasp spider</name>
    <name type="synonym">Aranea bruennichi</name>
    <dbReference type="NCBI Taxonomy" id="94029"/>
    <lineage>
        <taxon>Eukaryota</taxon>
        <taxon>Metazoa</taxon>
        <taxon>Ecdysozoa</taxon>
        <taxon>Arthropoda</taxon>
        <taxon>Chelicerata</taxon>
        <taxon>Arachnida</taxon>
        <taxon>Araneae</taxon>
        <taxon>Araneomorphae</taxon>
        <taxon>Entelegynae</taxon>
        <taxon>Araneoidea</taxon>
        <taxon>Araneidae</taxon>
        <taxon>Argiope</taxon>
    </lineage>
</organism>
<proteinExistence type="predicted"/>
<dbReference type="EMBL" id="JABXBU010000002">
    <property type="protein sequence ID" value="KAF8794413.1"/>
    <property type="molecule type" value="Genomic_DNA"/>
</dbReference>
<gene>
    <name evidence="1" type="ORF">HNY73_002396</name>
</gene>
<reference evidence="1" key="2">
    <citation type="submission" date="2020-06" db="EMBL/GenBank/DDBJ databases">
        <authorList>
            <person name="Sheffer M."/>
        </authorList>
    </citation>
    <scope>NUCLEOTIDE SEQUENCE</scope>
</reference>
<sequence>MSMRRFLKLEGALELLNSLDKDRSDFEIAVLSPDASTLTDKGEGDDNEVNTGEIIANDIPGTVKVRVGVGHNCELWCFDNKSQTKS</sequence>